<proteinExistence type="predicted"/>
<protein>
    <submittedName>
        <fullName evidence="1">Uncharacterized protein</fullName>
    </submittedName>
</protein>
<gene>
    <name evidence="1" type="ORF">METZ01_LOCUS137329</name>
</gene>
<sequence length="315" mass="33533">MASRKLLYYDSGDLKEMTSAEMVEIQKRMIYAYGVSPTAVLTVVSSSGALVDAIDDTRKAAGATSQSTTAFVAEGTTAEPTTVTVSYDKTNLAYTATSGISNTTDTGTTFPVYYDGSGSIQACSLADLKDTLLHPAIELMISGTESSSTAGTYTVTNSSSAATDYTNVSTTAIYVDTRADTSEYTAAGIPETLDQPSTITSYYLHRRDASANTPSRFPIVINGSNDLQEMSASTVDDILGDWLRYTAAHSADGYKVTYNNATSGGNTRGTAMVDTRLDGSGYWQTLQVSDDYRSQEFPNGSVGTITTYNLRINKG</sequence>
<dbReference type="AlphaFoldDB" id="A0A381Z5A7"/>
<organism evidence="1">
    <name type="scientific">marine metagenome</name>
    <dbReference type="NCBI Taxonomy" id="408172"/>
    <lineage>
        <taxon>unclassified sequences</taxon>
        <taxon>metagenomes</taxon>
        <taxon>ecological metagenomes</taxon>
    </lineage>
</organism>
<evidence type="ECO:0000313" key="1">
    <source>
        <dbReference type="EMBL" id="SVA84475.1"/>
    </source>
</evidence>
<reference evidence="1" key="1">
    <citation type="submission" date="2018-05" db="EMBL/GenBank/DDBJ databases">
        <authorList>
            <person name="Lanie J.A."/>
            <person name="Ng W.-L."/>
            <person name="Kazmierczak K.M."/>
            <person name="Andrzejewski T.M."/>
            <person name="Davidsen T.M."/>
            <person name="Wayne K.J."/>
            <person name="Tettelin H."/>
            <person name="Glass J.I."/>
            <person name="Rusch D."/>
            <person name="Podicherti R."/>
            <person name="Tsui H.-C.T."/>
            <person name="Winkler M.E."/>
        </authorList>
    </citation>
    <scope>NUCLEOTIDE SEQUENCE</scope>
</reference>
<name>A0A381Z5A7_9ZZZZ</name>
<accession>A0A381Z5A7</accession>
<dbReference type="EMBL" id="UINC01020019">
    <property type="protein sequence ID" value="SVA84475.1"/>
    <property type="molecule type" value="Genomic_DNA"/>
</dbReference>